<keyword evidence="2" id="KW-0547">Nucleotide-binding</keyword>
<dbReference type="EMBL" id="JAODOR010000012">
    <property type="protein sequence ID" value="MCT9002938.1"/>
    <property type="molecule type" value="Genomic_DNA"/>
</dbReference>
<feature type="domain" description="Helicase XPB/Ssl2 N-terminal" evidence="1">
    <location>
        <begin position="310"/>
        <end position="431"/>
    </location>
</feature>
<sequence>MAASDARSLASRLAQLDDASLAHLLALRHASPSASWSDAFDAADALLDPASISRALVELSAADADALDAALEADAALPADATRDRLHERALVDDEGRPYAAVIAARADAHRTVPDAADIDAVPSSTDEHAAERAFAASAALADMLQATLILPASRIGSGLLGAADRRRFVESGAVIDGLAADELIAIAERAGLLAVDDRHWLVTRAGIEWMSVGTVDRWEAVAHRLRDALPPAVRTPEGGWMPVAHWPGAYPFDPTWPARAATLRGQLERWAVLSADGEPASWARAFAAGSDADLAALQALLPPEVDRVYLQNDLTAIAPGPLAPHLDMRLRAMARRESRAQASTYRFTAETLSEAFTAGETADTVREFLTALSLTGLPQPLAYEIERSSSRHGAIRVGPDPSGHTLVTSDDGALLRAVAVDQSLRPLGLMAFGEGLATRSSPDTAFWLIADARYPVVAVDQDGQRRTLDRHRLAPEAAAEPDPAAAYAPLVARLRAAHANDADAAWLGRELEQAARVRAILVVVVRLPDGSDREVTLEVTGLGGGRLRGRDRGADVERTLPISSIVSVRPV</sequence>
<evidence type="ECO:0000259" key="1">
    <source>
        <dbReference type="Pfam" id="PF13625"/>
    </source>
</evidence>
<keyword evidence="2" id="KW-0067">ATP-binding</keyword>
<dbReference type="Pfam" id="PF13625">
    <property type="entry name" value="Helicase_C_3"/>
    <property type="match status" value="1"/>
</dbReference>
<protein>
    <submittedName>
        <fullName evidence="2">Helicase-associated domain-containing protein</fullName>
    </submittedName>
</protein>
<keyword evidence="2" id="KW-0347">Helicase</keyword>
<organism evidence="2 3">
    <name type="scientific">Microbacterium memoriense</name>
    <dbReference type="NCBI Taxonomy" id="2978350"/>
    <lineage>
        <taxon>Bacteria</taxon>
        <taxon>Bacillati</taxon>
        <taxon>Actinomycetota</taxon>
        <taxon>Actinomycetes</taxon>
        <taxon>Micrococcales</taxon>
        <taxon>Microbacteriaceae</taxon>
        <taxon>Microbacterium</taxon>
    </lineage>
</organism>
<name>A0ABT2PGP9_9MICO</name>
<evidence type="ECO:0000313" key="2">
    <source>
        <dbReference type="EMBL" id="MCT9002938.1"/>
    </source>
</evidence>
<comment type="caution">
    <text evidence="2">The sequence shown here is derived from an EMBL/GenBank/DDBJ whole genome shotgun (WGS) entry which is preliminary data.</text>
</comment>
<dbReference type="RefSeq" id="WP_261607475.1">
    <property type="nucleotide sequence ID" value="NZ_JAODOR010000012.1"/>
</dbReference>
<accession>A0ABT2PGP9</accession>
<keyword evidence="2" id="KW-0378">Hydrolase</keyword>
<evidence type="ECO:0000313" key="3">
    <source>
        <dbReference type="Proteomes" id="UP001300496"/>
    </source>
</evidence>
<reference evidence="2 3" key="1">
    <citation type="journal article" date="2024" name="Int. J. Syst. Evol. Microbiol.">
        <title>Microbacterium memoriense sp. nov., a member of the Actinomycetota from marine beach sediment of the north coast of Portugal.</title>
        <authorList>
            <person name="Santos J.D.N.D."/>
            <person name="Klimek D."/>
            <person name="Calusinska M."/>
            <person name="Lobo-da-Cunha A."/>
            <person name="Catita J."/>
            <person name="Goncalves H."/>
            <person name="Gonzalez I."/>
            <person name="Lage O.M."/>
        </authorList>
    </citation>
    <scope>NUCLEOTIDE SEQUENCE [LARGE SCALE GENOMIC DNA]</scope>
    <source>
        <strain evidence="2 3">PMIC_1C1B</strain>
    </source>
</reference>
<dbReference type="GO" id="GO:0004386">
    <property type="term" value="F:helicase activity"/>
    <property type="evidence" value="ECO:0007669"/>
    <property type="project" value="UniProtKB-KW"/>
</dbReference>
<dbReference type="Proteomes" id="UP001300496">
    <property type="component" value="Unassembled WGS sequence"/>
</dbReference>
<proteinExistence type="predicted"/>
<gene>
    <name evidence="2" type="ORF">N4R40_11225</name>
</gene>
<keyword evidence="3" id="KW-1185">Reference proteome</keyword>
<dbReference type="InterPro" id="IPR032830">
    <property type="entry name" value="XPB/Ssl2_N"/>
</dbReference>